<feature type="domain" description="CheW-like" evidence="1">
    <location>
        <begin position="10"/>
        <end position="156"/>
    </location>
</feature>
<evidence type="ECO:0000259" key="1">
    <source>
        <dbReference type="PROSITE" id="PS50851"/>
    </source>
</evidence>
<dbReference type="PROSITE" id="PS50851">
    <property type="entry name" value="CHEW"/>
    <property type="match status" value="1"/>
</dbReference>
<organism evidence="2 3">
    <name type="scientific">Gemmata palustris</name>
    <dbReference type="NCBI Taxonomy" id="2822762"/>
    <lineage>
        <taxon>Bacteria</taxon>
        <taxon>Pseudomonadati</taxon>
        <taxon>Planctomycetota</taxon>
        <taxon>Planctomycetia</taxon>
        <taxon>Gemmatales</taxon>
        <taxon>Gemmataceae</taxon>
        <taxon>Gemmata</taxon>
    </lineage>
</organism>
<comment type="caution">
    <text evidence="2">The sequence shown here is derived from an EMBL/GenBank/DDBJ whole genome shotgun (WGS) entry which is preliminary data.</text>
</comment>
<accession>A0ABS5BL34</accession>
<dbReference type="Proteomes" id="UP000676565">
    <property type="component" value="Unassembled WGS sequence"/>
</dbReference>
<dbReference type="InterPro" id="IPR039315">
    <property type="entry name" value="CheW"/>
</dbReference>
<dbReference type="InterPro" id="IPR036061">
    <property type="entry name" value="CheW-like_dom_sf"/>
</dbReference>
<evidence type="ECO:0000313" key="2">
    <source>
        <dbReference type="EMBL" id="MBP3954407.1"/>
    </source>
</evidence>
<dbReference type="SUPFAM" id="SSF50341">
    <property type="entry name" value="CheW-like"/>
    <property type="match status" value="1"/>
</dbReference>
<dbReference type="Gene3D" id="2.40.50.180">
    <property type="entry name" value="CheA-289, Domain 4"/>
    <property type="match status" value="1"/>
</dbReference>
<keyword evidence="3" id="KW-1185">Reference proteome</keyword>
<dbReference type="Gene3D" id="2.30.30.40">
    <property type="entry name" value="SH3 Domains"/>
    <property type="match status" value="1"/>
</dbReference>
<proteinExistence type="predicted"/>
<gene>
    <name evidence="2" type="ORF">J8F10_03765</name>
</gene>
<protein>
    <submittedName>
        <fullName evidence="2">Chemotaxis protein CheW</fullName>
    </submittedName>
</protein>
<dbReference type="Pfam" id="PF01584">
    <property type="entry name" value="CheW"/>
    <property type="match status" value="1"/>
</dbReference>
<sequence length="158" mass="16915">MDKTTEKAGTGHYCTFRLARRLFGFNILAVKEVNTQATFTPIPHAPPEVCGYVNLRGNIVLALDLRLLLGMEPAARTPESRLIIFKAAVGESFGVLVDAIGEIVTLDAGQTEDCRPELEGATGAPRVSELIGGVGKLQGELVILVQAEKLLRAVAKSM</sequence>
<reference evidence="2 3" key="1">
    <citation type="submission" date="2021-04" db="EMBL/GenBank/DDBJ databases">
        <authorList>
            <person name="Ivanova A."/>
        </authorList>
    </citation>
    <scope>NUCLEOTIDE SEQUENCE [LARGE SCALE GENOMIC DNA]</scope>
    <source>
        <strain evidence="2 3">G18</strain>
    </source>
</reference>
<dbReference type="SMART" id="SM00260">
    <property type="entry name" value="CheW"/>
    <property type="match status" value="1"/>
</dbReference>
<name>A0ABS5BL34_9BACT</name>
<dbReference type="InterPro" id="IPR002545">
    <property type="entry name" value="CheW-lke_dom"/>
</dbReference>
<dbReference type="PANTHER" id="PTHR22617">
    <property type="entry name" value="CHEMOTAXIS SENSOR HISTIDINE KINASE-RELATED"/>
    <property type="match status" value="1"/>
</dbReference>
<dbReference type="PANTHER" id="PTHR22617:SF23">
    <property type="entry name" value="CHEMOTAXIS PROTEIN CHEW"/>
    <property type="match status" value="1"/>
</dbReference>
<dbReference type="RefSeq" id="WP_210652536.1">
    <property type="nucleotide sequence ID" value="NZ_JAGKQQ010000001.1"/>
</dbReference>
<dbReference type="EMBL" id="JAGKQQ010000001">
    <property type="protein sequence ID" value="MBP3954407.1"/>
    <property type="molecule type" value="Genomic_DNA"/>
</dbReference>
<evidence type="ECO:0000313" key="3">
    <source>
        <dbReference type="Proteomes" id="UP000676565"/>
    </source>
</evidence>